<evidence type="ECO:0000313" key="3">
    <source>
        <dbReference type="Proteomes" id="UP000039021"/>
    </source>
</evidence>
<gene>
    <name evidence="2" type="ORF">ERS007739_04769</name>
</gene>
<proteinExistence type="predicted"/>
<protein>
    <submittedName>
        <fullName evidence="2">Uncharacterized protein</fullName>
    </submittedName>
</protein>
<evidence type="ECO:0000313" key="2">
    <source>
        <dbReference type="EMBL" id="CPA69404.1"/>
    </source>
</evidence>
<sequence length="118" mass="12188">MGLGRSSSMLPGLGKCSGSKLAPSSSTSTSSPLRTSTSPTWMSAVARRGNPSAKERLIRSSSSTPAGISSGFSCNKFRSCGRCISDISAVVRKLPVEMTPAPKKVTPMVANSSSETCE</sequence>
<feature type="region of interest" description="Disordered" evidence="1">
    <location>
        <begin position="1"/>
        <end position="71"/>
    </location>
</feature>
<accession>A0A916LFE8</accession>
<dbReference type="Proteomes" id="UP000039021">
    <property type="component" value="Unassembled WGS sequence"/>
</dbReference>
<feature type="compositionally biased region" description="Low complexity" evidence="1">
    <location>
        <begin position="23"/>
        <end position="40"/>
    </location>
</feature>
<dbReference type="EMBL" id="CSBK01003203">
    <property type="protein sequence ID" value="CPA69404.1"/>
    <property type="molecule type" value="Genomic_DNA"/>
</dbReference>
<comment type="caution">
    <text evidence="2">The sequence shown here is derived from an EMBL/GenBank/DDBJ whole genome shotgun (WGS) entry which is preliminary data.</text>
</comment>
<evidence type="ECO:0000256" key="1">
    <source>
        <dbReference type="SAM" id="MobiDB-lite"/>
    </source>
</evidence>
<reference evidence="3" key="1">
    <citation type="submission" date="2015-03" db="EMBL/GenBank/DDBJ databases">
        <authorList>
            <consortium name="Pathogen Informatics"/>
        </authorList>
    </citation>
    <scope>NUCLEOTIDE SEQUENCE [LARGE SCALE GENOMIC DNA]</scope>
    <source>
        <strain evidence="3">N09902308</strain>
    </source>
</reference>
<organism evidence="2 3">
    <name type="scientific">Mycobacterium tuberculosis</name>
    <dbReference type="NCBI Taxonomy" id="1773"/>
    <lineage>
        <taxon>Bacteria</taxon>
        <taxon>Bacillati</taxon>
        <taxon>Actinomycetota</taxon>
        <taxon>Actinomycetes</taxon>
        <taxon>Mycobacteriales</taxon>
        <taxon>Mycobacteriaceae</taxon>
        <taxon>Mycobacterium</taxon>
        <taxon>Mycobacterium tuberculosis complex</taxon>
    </lineage>
</organism>
<dbReference type="AlphaFoldDB" id="A0A916LFE8"/>
<name>A0A916LFE8_MYCTX</name>
<feature type="compositionally biased region" description="Low complexity" evidence="1">
    <location>
        <begin position="60"/>
        <end position="71"/>
    </location>
</feature>